<dbReference type="OrthoDB" id="6600938at2759"/>
<dbReference type="PANTHER" id="PTHR47501:SF5">
    <property type="entry name" value="HAT C-TERMINAL DIMERISATION DOMAIN-CONTAINING PROTEIN"/>
    <property type="match status" value="1"/>
</dbReference>
<dbReference type="EMBL" id="VUJU01005355">
    <property type="protein sequence ID" value="KAF0751489.1"/>
    <property type="molecule type" value="Genomic_DNA"/>
</dbReference>
<reference evidence="1 2" key="1">
    <citation type="submission" date="2019-08" db="EMBL/GenBank/DDBJ databases">
        <title>Whole genome of Aphis craccivora.</title>
        <authorList>
            <person name="Voronova N.V."/>
            <person name="Shulinski R.S."/>
            <person name="Bandarenka Y.V."/>
            <person name="Zhorov D.G."/>
            <person name="Warner D."/>
        </authorList>
    </citation>
    <scope>NUCLEOTIDE SEQUENCE [LARGE SCALE GENOMIC DNA]</scope>
    <source>
        <strain evidence="1">180601</strain>
        <tissue evidence="1">Whole Body</tissue>
    </source>
</reference>
<comment type="caution">
    <text evidence="1">The sequence shown here is derived from an EMBL/GenBank/DDBJ whole genome shotgun (WGS) entry which is preliminary data.</text>
</comment>
<accession>A0A6G0Y8Z0</accession>
<dbReference type="AlphaFoldDB" id="A0A6G0Y8Z0"/>
<name>A0A6G0Y8Z0_APHCR</name>
<organism evidence="1 2">
    <name type="scientific">Aphis craccivora</name>
    <name type="common">Cowpea aphid</name>
    <dbReference type="NCBI Taxonomy" id="307492"/>
    <lineage>
        <taxon>Eukaryota</taxon>
        <taxon>Metazoa</taxon>
        <taxon>Ecdysozoa</taxon>
        <taxon>Arthropoda</taxon>
        <taxon>Hexapoda</taxon>
        <taxon>Insecta</taxon>
        <taxon>Pterygota</taxon>
        <taxon>Neoptera</taxon>
        <taxon>Paraneoptera</taxon>
        <taxon>Hemiptera</taxon>
        <taxon>Sternorrhyncha</taxon>
        <taxon>Aphidomorpha</taxon>
        <taxon>Aphidoidea</taxon>
        <taxon>Aphididae</taxon>
        <taxon>Aphidini</taxon>
        <taxon>Aphis</taxon>
        <taxon>Aphis</taxon>
    </lineage>
</organism>
<dbReference type="Proteomes" id="UP000478052">
    <property type="component" value="Unassembled WGS sequence"/>
</dbReference>
<protein>
    <submittedName>
        <fullName evidence="1">Uncharacterized protein</fullName>
    </submittedName>
</protein>
<dbReference type="PANTHER" id="PTHR47501">
    <property type="entry name" value="TRANSPOSASE-RELATED"/>
    <property type="match status" value="1"/>
</dbReference>
<evidence type="ECO:0000313" key="1">
    <source>
        <dbReference type="EMBL" id="KAF0751489.1"/>
    </source>
</evidence>
<evidence type="ECO:0000313" key="2">
    <source>
        <dbReference type="Proteomes" id="UP000478052"/>
    </source>
</evidence>
<proteinExistence type="predicted"/>
<feature type="non-terminal residue" evidence="1">
    <location>
        <position position="135"/>
    </location>
</feature>
<sequence>MLHSTFIPDEVDDLENCTMRNEDENNDFQDISHFNIAEVFEETEDEVYLLPKHHRCAAHTLNLIATNDIQKAISGAKNAVSSLWKYKQKSRTTFAKLTTLWNKQSRSSKIADLIKICFGVYLLTPTETRWNSTFC</sequence>
<keyword evidence="2" id="KW-1185">Reference proteome</keyword>
<gene>
    <name evidence="1" type="ORF">FWK35_00015560</name>
</gene>